<feature type="chain" id="PRO_5017199922" evidence="2">
    <location>
        <begin position="33"/>
        <end position="252"/>
    </location>
</feature>
<evidence type="ECO:0000259" key="3">
    <source>
        <dbReference type="Pfam" id="PF01551"/>
    </source>
</evidence>
<dbReference type="InterPro" id="IPR016047">
    <property type="entry name" value="M23ase_b-sheet_dom"/>
</dbReference>
<proteinExistence type="predicted"/>
<dbReference type="PANTHER" id="PTHR21666">
    <property type="entry name" value="PEPTIDASE-RELATED"/>
    <property type="match status" value="1"/>
</dbReference>
<evidence type="ECO:0000313" key="5">
    <source>
        <dbReference type="Proteomes" id="UP000243799"/>
    </source>
</evidence>
<feature type="domain" description="M23ase beta-sheet core" evidence="3">
    <location>
        <begin position="147"/>
        <end position="241"/>
    </location>
</feature>
<dbReference type="GO" id="GO:0004222">
    <property type="term" value="F:metalloendopeptidase activity"/>
    <property type="evidence" value="ECO:0007669"/>
    <property type="project" value="TreeGrafter"/>
</dbReference>
<keyword evidence="5" id="KW-1185">Reference proteome</keyword>
<keyword evidence="2" id="KW-0732">Signal</keyword>
<dbReference type="CDD" id="cd12797">
    <property type="entry name" value="M23_peptidase"/>
    <property type="match status" value="1"/>
</dbReference>
<dbReference type="AlphaFoldDB" id="A0A1I1B0J4"/>
<dbReference type="OrthoDB" id="1099523at2"/>
<dbReference type="STRING" id="490629.SAMN05216266_111143"/>
<dbReference type="InterPro" id="IPR050570">
    <property type="entry name" value="Cell_wall_metabolism_enzyme"/>
</dbReference>
<dbReference type="Pfam" id="PF01551">
    <property type="entry name" value="Peptidase_M23"/>
    <property type="match status" value="1"/>
</dbReference>
<dbReference type="InterPro" id="IPR011055">
    <property type="entry name" value="Dup_hybrid_motif"/>
</dbReference>
<feature type="region of interest" description="Disordered" evidence="1">
    <location>
        <begin position="64"/>
        <end position="147"/>
    </location>
</feature>
<dbReference type="PANTHER" id="PTHR21666:SF270">
    <property type="entry name" value="MUREIN HYDROLASE ACTIVATOR ENVC"/>
    <property type="match status" value="1"/>
</dbReference>
<organism evidence="4 5">
    <name type="scientific">Amycolatopsis marina</name>
    <dbReference type="NCBI Taxonomy" id="490629"/>
    <lineage>
        <taxon>Bacteria</taxon>
        <taxon>Bacillati</taxon>
        <taxon>Actinomycetota</taxon>
        <taxon>Actinomycetes</taxon>
        <taxon>Pseudonocardiales</taxon>
        <taxon>Pseudonocardiaceae</taxon>
        <taxon>Amycolatopsis</taxon>
    </lineage>
</organism>
<evidence type="ECO:0000256" key="2">
    <source>
        <dbReference type="SAM" id="SignalP"/>
    </source>
</evidence>
<protein>
    <submittedName>
        <fullName evidence="4">Murein DD-endopeptidase MepM and murein hydrolase activator NlpD, contain LysM domain</fullName>
    </submittedName>
</protein>
<gene>
    <name evidence="4" type="ORF">SAMN05216266_111143</name>
</gene>
<accession>A0A1I1B0J4</accession>
<sequence length="252" mass="26502">MGARHLLTLGVPATLLTTLSIIAVPASTSAPAAPQDHRAQTEVSEINSAHPYLTLANLQKELASEKRKQEEAAKAKAEAAAEKAEEAERAKKAKEAEKADEAREAKKAAEAEKQENDSAARKEATAEVVQPTTGTLTSQFGMRGGSPHNGIDIANSIGTPILSAMDGKVIDSGAASGFGMWVRVQHARGLVTVYGHVNESMVSVGEQVSAGEQIATVGNRGQSTGPHLHFEVQQSGSKTDPLSWLQRHGVSI</sequence>
<feature type="signal peptide" evidence="2">
    <location>
        <begin position="1"/>
        <end position="32"/>
    </location>
</feature>
<dbReference type="SUPFAM" id="SSF51261">
    <property type="entry name" value="Duplicated hybrid motif"/>
    <property type="match status" value="1"/>
</dbReference>
<name>A0A1I1B0J4_9PSEU</name>
<evidence type="ECO:0000313" key="4">
    <source>
        <dbReference type="EMBL" id="SFB43879.1"/>
    </source>
</evidence>
<feature type="compositionally biased region" description="Polar residues" evidence="1">
    <location>
        <begin position="130"/>
        <end position="140"/>
    </location>
</feature>
<dbReference type="EMBL" id="FOKG01000011">
    <property type="protein sequence ID" value="SFB43879.1"/>
    <property type="molecule type" value="Genomic_DNA"/>
</dbReference>
<dbReference type="Gene3D" id="2.70.70.10">
    <property type="entry name" value="Glucose Permease (Domain IIA)"/>
    <property type="match status" value="1"/>
</dbReference>
<keyword evidence="4" id="KW-0378">Hydrolase</keyword>
<feature type="compositionally biased region" description="Basic and acidic residues" evidence="1">
    <location>
        <begin position="64"/>
        <end position="125"/>
    </location>
</feature>
<dbReference type="Proteomes" id="UP000243799">
    <property type="component" value="Unassembled WGS sequence"/>
</dbReference>
<evidence type="ECO:0000256" key="1">
    <source>
        <dbReference type="SAM" id="MobiDB-lite"/>
    </source>
</evidence>
<reference evidence="5" key="1">
    <citation type="submission" date="2016-10" db="EMBL/GenBank/DDBJ databases">
        <authorList>
            <person name="Varghese N."/>
            <person name="Submissions S."/>
        </authorList>
    </citation>
    <scope>NUCLEOTIDE SEQUENCE [LARGE SCALE GENOMIC DNA]</scope>
    <source>
        <strain evidence="5">CGMCC 4.3568</strain>
    </source>
</reference>